<evidence type="ECO:0000256" key="4">
    <source>
        <dbReference type="ARBA" id="ARBA00022989"/>
    </source>
</evidence>
<feature type="transmembrane region" description="Helical" evidence="6">
    <location>
        <begin position="150"/>
        <end position="167"/>
    </location>
</feature>
<dbReference type="Pfam" id="PF03073">
    <property type="entry name" value="TspO_MBR"/>
    <property type="match status" value="1"/>
</dbReference>
<dbReference type="InterPro" id="IPR004307">
    <property type="entry name" value="TspO_MBR"/>
</dbReference>
<dbReference type="Gene3D" id="1.20.1260.100">
    <property type="entry name" value="TspO/MBR protein"/>
    <property type="match status" value="1"/>
</dbReference>
<proteinExistence type="inferred from homology"/>
<evidence type="ECO:0000256" key="5">
    <source>
        <dbReference type="ARBA" id="ARBA00023136"/>
    </source>
</evidence>
<protein>
    <submittedName>
        <fullName evidence="7">TspO/MBR family protein</fullName>
    </submittedName>
</protein>
<evidence type="ECO:0000256" key="3">
    <source>
        <dbReference type="ARBA" id="ARBA00022692"/>
    </source>
</evidence>
<comment type="similarity">
    <text evidence="2">Belongs to the TspO/BZRP family.</text>
</comment>
<dbReference type="CDD" id="cd15904">
    <property type="entry name" value="TSPO_MBR"/>
    <property type="match status" value="1"/>
</dbReference>
<dbReference type="PIRSF" id="PIRSF005859">
    <property type="entry name" value="PBR"/>
    <property type="match status" value="1"/>
</dbReference>
<dbReference type="PANTHER" id="PTHR10057">
    <property type="entry name" value="PERIPHERAL-TYPE BENZODIAZEPINE RECEPTOR"/>
    <property type="match status" value="1"/>
</dbReference>
<feature type="transmembrane region" description="Helical" evidence="6">
    <location>
        <begin position="91"/>
        <end position="112"/>
    </location>
</feature>
<evidence type="ECO:0000256" key="1">
    <source>
        <dbReference type="ARBA" id="ARBA00004141"/>
    </source>
</evidence>
<accession>A0ABW0PBR1</accession>
<evidence type="ECO:0000256" key="6">
    <source>
        <dbReference type="SAM" id="Phobius"/>
    </source>
</evidence>
<evidence type="ECO:0000313" key="7">
    <source>
        <dbReference type="EMBL" id="MFC5508927.1"/>
    </source>
</evidence>
<gene>
    <name evidence="7" type="ORF">ACFPN9_27220</name>
</gene>
<keyword evidence="3 6" id="KW-0812">Transmembrane</keyword>
<dbReference type="Proteomes" id="UP001596060">
    <property type="component" value="Unassembled WGS sequence"/>
</dbReference>
<name>A0ABW0PBR1_9HYPH</name>
<dbReference type="PANTHER" id="PTHR10057:SF0">
    <property type="entry name" value="TRANSLOCATOR PROTEIN"/>
    <property type="match status" value="1"/>
</dbReference>
<feature type="transmembrane region" description="Helical" evidence="6">
    <location>
        <begin position="15"/>
        <end position="38"/>
    </location>
</feature>
<feature type="transmembrane region" description="Helical" evidence="6">
    <location>
        <begin position="58"/>
        <end position="79"/>
    </location>
</feature>
<keyword evidence="4 6" id="KW-1133">Transmembrane helix</keyword>
<dbReference type="RefSeq" id="WP_066723956.1">
    <property type="nucleotide sequence ID" value="NZ_JBHSLU010000127.1"/>
</dbReference>
<dbReference type="EMBL" id="JBHSLU010000127">
    <property type="protein sequence ID" value="MFC5508927.1"/>
    <property type="molecule type" value="Genomic_DNA"/>
</dbReference>
<keyword evidence="8" id="KW-1185">Reference proteome</keyword>
<sequence length="169" mass="18646">MSISPSSSASGPRPVWIVVLIAILPVVAVSLLGNAVTIPQVTTWYPTIAKPRFNPPNWVFGPVWTTLFALMAYGVFRILRLPAGTPGRTKALAVYHLQLALNLAWSCVFFGLNSPLGGILVILPFLGLILWMIALFAPLDRLAAHLQWPYVAWVSFATLLNVSIWWLNR</sequence>
<comment type="subcellular location">
    <subcellularLocation>
        <location evidence="1">Membrane</location>
        <topology evidence="1">Multi-pass membrane protein</topology>
    </subcellularLocation>
</comment>
<evidence type="ECO:0000313" key="8">
    <source>
        <dbReference type="Proteomes" id="UP001596060"/>
    </source>
</evidence>
<feature type="transmembrane region" description="Helical" evidence="6">
    <location>
        <begin position="118"/>
        <end position="138"/>
    </location>
</feature>
<reference evidence="8" key="1">
    <citation type="journal article" date="2019" name="Int. J. Syst. Evol. Microbiol.">
        <title>The Global Catalogue of Microorganisms (GCM) 10K type strain sequencing project: providing services to taxonomists for standard genome sequencing and annotation.</title>
        <authorList>
            <consortium name="The Broad Institute Genomics Platform"/>
            <consortium name="The Broad Institute Genome Sequencing Center for Infectious Disease"/>
            <person name="Wu L."/>
            <person name="Ma J."/>
        </authorList>
    </citation>
    <scope>NUCLEOTIDE SEQUENCE [LARGE SCALE GENOMIC DNA]</scope>
    <source>
        <strain evidence="8">CCUG 43117</strain>
    </source>
</reference>
<comment type="caution">
    <text evidence="7">The sequence shown here is derived from an EMBL/GenBank/DDBJ whole genome shotgun (WGS) entry which is preliminary data.</text>
</comment>
<organism evidence="7 8">
    <name type="scientific">Bosea massiliensis</name>
    <dbReference type="NCBI Taxonomy" id="151419"/>
    <lineage>
        <taxon>Bacteria</taxon>
        <taxon>Pseudomonadati</taxon>
        <taxon>Pseudomonadota</taxon>
        <taxon>Alphaproteobacteria</taxon>
        <taxon>Hyphomicrobiales</taxon>
        <taxon>Boseaceae</taxon>
        <taxon>Bosea</taxon>
    </lineage>
</organism>
<evidence type="ECO:0000256" key="2">
    <source>
        <dbReference type="ARBA" id="ARBA00007524"/>
    </source>
</evidence>
<dbReference type="InterPro" id="IPR038330">
    <property type="entry name" value="TspO/MBR-related_sf"/>
</dbReference>
<keyword evidence="5 6" id="KW-0472">Membrane</keyword>